<organism evidence="6 7">
    <name type="scientific">Parnassius apollo</name>
    <name type="common">Apollo butterfly</name>
    <name type="synonym">Papilio apollo</name>
    <dbReference type="NCBI Taxonomy" id="110799"/>
    <lineage>
        <taxon>Eukaryota</taxon>
        <taxon>Metazoa</taxon>
        <taxon>Ecdysozoa</taxon>
        <taxon>Arthropoda</taxon>
        <taxon>Hexapoda</taxon>
        <taxon>Insecta</taxon>
        <taxon>Pterygota</taxon>
        <taxon>Neoptera</taxon>
        <taxon>Endopterygota</taxon>
        <taxon>Lepidoptera</taxon>
        <taxon>Glossata</taxon>
        <taxon>Ditrysia</taxon>
        <taxon>Papilionoidea</taxon>
        <taxon>Papilionidae</taxon>
        <taxon>Parnassiinae</taxon>
        <taxon>Parnassini</taxon>
        <taxon>Parnassius</taxon>
        <taxon>Parnassius</taxon>
    </lineage>
</organism>
<dbReference type="Pfam" id="PF05225">
    <property type="entry name" value="HTH_psq"/>
    <property type="match status" value="1"/>
</dbReference>
<proteinExistence type="predicted"/>
<sequence>MAPKRKYMPEQMRRAIEAVKRGEAVSAAASKYGVPRITLRNKVTGISPAVCSMGPATILTVQEEQILVQWLFALADRHFPISREQLLDSVQQIIIKDNRKTPFTNNRPGKTWYQAFLKRHPEISERTAQNLITSRDNVTEKQIKSWFTEIKNYLQEQNLEHLLKQPSRIFNADESAFFLSPKSGRVLVRRGDKNVYTASGNEKENLTVLPTANAAGQIAPPMIVFAYERVPKPIFDSVPDTWGIGRSESGWMCSETFYEYFTNIFHPWLIEKKIELPVLFFLDGHGSHLTTHLSDFCAKNGIELIALYPNSTHILQPMDIAVFRPLKVFWKRQITKWKTEHPGQQVSKTSFAPILKSALDEITKDCISNGFRAGGICPFGPEYIDFSKLNSKNRSTEITEAQTASSQNVEFLRMLEAEIVKLFSDQKLNTFKKYFFLRRTDLENELPAEDVGFYILWAKYKHLCHIELPPQSRSEEIDLQFAEATATETTYYANNPESEVLVNEFSSCSGAVEVLPVEIPIADNSPPTMCAVESHSAQHTTIDIDSELPINSGELIELPPQTRSEQIDQQFVEKRDTRTTFSATNPESKILLNELLPFSGVLEELSVKMLIDDSSPTTMFTVNLQSATHSTTDVDSELHINSDQFNNTIPATSNAESEKDYDIIMESEQPELTRNVDSNKDSIPGRYNSDLLDVGPPYPHPKPITQCTEPEILVH</sequence>
<dbReference type="InterPro" id="IPR004875">
    <property type="entry name" value="DDE_SF_endonuclease_dom"/>
</dbReference>
<dbReference type="PANTHER" id="PTHR19303">
    <property type="entry name" value="TRANSPOSON"/>
    <property type="match status" value="1"/>
</dbReference>
<dbReference type="GO" id="GO:0005634">
    <property type="term" value="C:nucleus"/>
    <property type="evidence" value="ECO:0007669"/>
    <property type="project" value="UniProtKB-SubCell"/>
</dbReference>
<comment type="caution">
    <text evidence="6">The sequence shown here is derived from an EMBL/GenBank/DDBJ whole genome shotgun (WGS) entry which is preliminary data.</text>
</comment>
<evidence type="ECO:0000313" key="6">
    <source>
        <dbReference type="EMBL" id="CAG4978420.1"/>
    </source>
</evidence>
<dbReference type="EMBL" id="CAJQZP010000693">
    <property type="protein sequence ID" value="CAG4978420.1"/>
    <property type="molecule type" value="Genomic_DNA"/>
</dbReference>
<evidence type="ECO:0000256" key="3">
    <source>
        <dbReference type="ARBA" id="ARBA00023242"/>
    </source>
</evidence>
<name>A0A8S3WRT8_PARAO</name>
<dbReference type="PANTHER" id="PTHR19303:SF74">
    <property type="entry name" value="POGO TRANSPOSABLE ELEMENT WITH KRAB DOMAIN"/>
    <property type="match status" value="1"/>
</dbReference>
<keyword evidence="2" id="KW-0238">DNA-binding</keyword>
<dbReference type="GO" id="GO:0003677">
    <property type="term" value="F:DNA binding"/>
    <property type="evidence" value="ECO:0007669"/>
    <property type="project" value="UniProtKB-KW"/>
</dbReference>
<evidence type="ECO:0000256" key="1">
    <source>
        <dbReference type="ARBA" id="ARBA00004123"/>
    </source>
</evidence>
<protein>
    <submittedName>
        <fullName evidence="6">(apollo) hypothetical protein</fullName>
    </submittedName>
</protein>
<evidence type="ECO:0000259" key="5">
    <source>
        <dbReference type="PROSITE" id="PS51253"/>
    </source>
</evidence>
<dbReference type="Proteomes" id="UP000691718">
    <property type="component" value="Unassembled WGS sequence"/>
</dbReference>
<feature type="domain" description="HTH CENPB-type" evidence="5">
    <location>
        <begin position="51"/>
        <end position="126"/>
    </location>
</feature>
<dbReference type="InterPro" id="IPR007889">
    <property type="entry name" value="HTH_Psq"/>
</dbReference>
<keyword evidence="3" id="KW-0539">Nucleus</keyword>
<dbReference type="InterPro" id="IPR006600">
    <property type="entry name" value="HTH_CenpB_DNA-bd_dom"/>
</dbReference>
<evidence type="ECO:0000256" key="2">
    <source>
        <dbReference type="ARBA" id="ARBA00023125"/>
    </source>
</evidence>
<dbReference type="AlphaFoldDB" id="A0A8S3WRT8"/>
<dbReference type="Pfam" id="PF03221">
    <property type="entry name" value="HTH_Tnp_Tc5"/>
    <property type="match status" value="1"/>
</dbReference>
<evidence type="ECO:0000256" key="4">
    <source>
        <dbReference type="SAM" id="MobiDB-lite"/>
    </source>
</evidence>
<feature type="region of interest" description="Disordered" evidence="4">
    <location>
        <begin position="671"/>
        <end position="715"/>
    </location>
</feature>
<reference evidence="6" key="1">
    <citation type="submission" date="2021-04" db="EMBL/GenBank/DDBJ databases">
        <authorList>
            <person name="Tunstrom K."/>
        </authorList>
    </citation>
    <scope>NUCLEOTIDE SEQUENCE</scope>
</reference>
<evidence type="ECO:0000313" key="7">
    <source>
        <dbReference type="Proteomes" id="UP000691718"/>
    </source>
</evidence>
<gene>
    <name evidence="6" type="ORF">PAPOLLO_LOCUS9646</name>
</gene>
<dbReference type="OrthoDB" id="71166at2759"/>
<dbReference type="InterPro" id="IPR050863">
    <property type="entry name" value="CenT-Element_Derived"/>
</dbReference>
<keyword evidence="7" id="KW-1185">Reference proteome</keyword>
<comment type="subcellular location">
    <subcellularLocation>
        <location evidence="1">Nucleus</location>
    </subcellularLocation>
</comment>
<accession>A0A8S3WRT8</accession>
<dbReference type="Pfam" id="PF03184">
    <property type="entry name" value="DDE_1"/>
    <property type="match status" value="1"/>
</dbReference>
<dbReference type="PROSITE" id="PS51253">
    <property type="entry name" value="HTH_CENPB"/>
    <property type="match status" value="1"/>
</dbReference>